<feature type="binding site" evidence="8">
    <location>
        <position position="66"/>
    </location>
    <ligand>
        <name>substrate</name>
    </ligand>
</feature>
<dbReference type="GO" id="GO:0008837">
    <property type="term" value="F:diaminopimelate epimerase activity"/>
    <property type="evidence" value="ECO:0007669"/>
    <property type="project" value="UniProtKB-UniRule"/>
</dbReference>
<dbReference type="Pfam" id="PF01678">
    <property type="entry name" value="DAP_epimerase"/>
    <property type="match status" value="2"/>
</dbReference>
<dbReference type="GO" id="GO:0005829">
    <property type="term" value="C:cytosol"/>
    <property type="evidence" value="ECO:0007669"/>
    <property type="project" value="TreeGrafter"/>
</dbReference>
<feature type="active site" description="Proton donor" evidence="8">
    <location>
        <position position="75"/>
    </location>
</feature>
<dbReference type="UniPathway" id="UPA00034">
    <property type="reaction ID" value="UER00025"/>
</dbReference>
<dbReference type="InterPro" id="IPR018510">
    <property type="entry name" value="DAP_epimerase_AS"/>
</dbReference>
<keyword evidence="11" id="KW-1185">Reference proteome</keyword>
<dbReference type="EMBL" id="NOKQ01000348">
    <property type="protein sequence ID" value="OZS76767.1"/>
    <property type="molecule type" value="Genomic_DNA"/>
</dbReference>
<feature type="binding site" evidence="8">
    <location>
        <begin position="215"/>
        <end position="216"/>
    </location>
    <ligand>
        <name>substrate</name>
    </ligand>
</feature>
<feature type="site" description="Could be important to modulate the pK values of the two catalytic cysteine residues" evidence="8">
    <location>
        <position position="215"/>
    </location>
</feature>
<name>A0A264W147_9BACL</name>
<evidence type="ECO:0000256" key="8">
    <source>
        <dbReference type="HAMAP-Rule" id="MF_00197"/>
    </source>
</evidence>
<dbReference type="OrthoDB" id="9805408at2"/>
<feature type="site" description="Could be important to modulate the pK values of the two catalytic cysteine residues" evidence="8">
    <location>
        <position position="166"/>
    </location>
</feature>
<protein>
    <recommendedName>
        <fullName evidence="3 8">Diaminopimelate epimerase</fullName>
        <shortName evidence="8">DAP epimerase</shortName>
        <ecNumber evidence="3 8">5.1.1.7</ecNumber>
    </recommendedName>
    <alternativeName>
        <fullName evidence="8">PLP-independent amino acid racemase</fullName>
    </alternativeName>
</protein>
<evidence type="ECO:0000256" key="3">
    <source>
        <dbReference type="ARBA" id="ARBA00013080"/>
    </source>
</evidence>
<keyword evidence="5 8" id="KW-0457">Lysine biosynthesis</keyword>
<reference evidence="10 11" key="1">
    <citation type="submission" date="2017-07" db="EMBL/GenBank/DDBJ databases">
        <title>Tetzosporium hominis gen.nov. sp.nov.</title>
        <authorList>
            <person name="Tetz G."/>
            <person name="Tetz V."/>
        </authorList>
    </citation>
    <scope>NUCLEOTIDE SEQUENCE [LARGE SCALE GENOMIC DNA]</scope>
    <source>
        <strain evidence="10 11">VT-49</strain>
    </source>
</reference>
<keyword evidence="8" id="KW-0963">Cytoplasm</keyword>
<dbReference type="HAMAP" id="MF_00197">
    <property type="entry name" value="DAP_epimerase"/>
    <property type="match status" value="1"/>
</dbReference>
<dbReference type="SUPFAM" id="SSF54506">
    <property type="entry name" value="Diaminopimelate epimerase-like"/>
    <property type="match status" value="2"/>
</dbReference>
<keyword evidence="4 8" id="KW-0028">Amino-acid biosynthesis</keyword>
<evidence type="ECO:0000256" key="2">
    <source>
        <dbReference type="ARBA" id="ARBA00010219"/>
    </source>
</evidence>
<proteinExistence type="inferred from homology"/>
<comment type="subcellular location">
    <subcellularLocation>
        <location evidence="8">Cytoplasm</location>
    </subcellularLocation>
</comment>
<evidence type="ECO:0000313" key="11">
    <source>
        <dbReference type="Proteomes" id="UP000217065"/>
    </source>
</evidence>
<evidence type="ECO:0000256" key="4">
    <source>
        <dbReference type="ARBA" id="ARBA00022605"/>
    </source>
</evidence>
<comment type="catalytic activity">
    <reaction evidence="7 8">
        <text>(2S,6S)-2,6-diaminopimelate = meso-2,6-diaminopimelate</text>
        <dbReference type="Rhea" id="RHEA:15393"/>
        <dbReference type="ChEBI" id="CHEBI:57609"/>
        <dbReference type="ChEBI" id="CHEBI:57791"/>
        <dbReference type="EC" id="5.1.1.7"/>
    </reaction>
</comment>
<dbReference type="PANTHER" id="PTHR31689">
    <property type="entry name" value="DIAMINOPIMELATE EPIMERASE, CHLOROPLASTIC"/>
    <property type="match status" value="1"/>
</dbReference>
<feature type="binding site" evidence="8">
    <location>
        <position position="197"/>
    </location>
    <ligand>
        <name>substrate</name>
    </ligand>
</feature>
<organism evidence="10 11">
    <name type="scientific">Tetzosporium hominis</name>
    <dbReference type="NCBI Taxonomy" id="2020506"/>
    <lineage>
        <taxon>Bacteria</taxon>
        <taxon>Bacillati</taxon>
        <taxon>Bacillota</taxon>
        <taxon>Bacilli</taxon>
        <taxon>Bacillales</taxon>
        <taxon>Caryophanaceae</taxon>
        <taxon>Tetzosporium</taxon>
    </lineage>
</organism>
<comment type="caution">
    <text evidence="8">Lacks conserved residue(s) required for the propagation of feature annotation.</text>
</comment>
<feature type="binding site" evidence="8">
    <location>
        <position position="164"/>
    </location>
    <ligand>
        <name>substrate</name>
    </ligand>
</feature>
<evidence type="ECO:0000313" key="10">
    <source>
        <dbReference type="EMBL" id="OZS76767.1"/>
    </source>
</evidence>
<dbReference type="AlphaFoldDB" id="A0A264W147"/>
<comment type="subunit">
    <text evidence="8">Homodimer.</text>
</comment>
<evidence type="ECO:0000256" key="1">
    <source>
        <dbReference type="ARBA" id="ARBA00005196"/>
    </source>
</evidence>
<evidence type="ECO:0000256" key="6">
    <source>
        <dbReference type="ARBA" id="ARBA00023235"/>
    </source>
</evidence>
<dbReference type="NCBIfam" id="TIGR00652">
    <property type="entry name" value="DapF"/>
    <property type="match status" value="1"/>
</dbReference>
<dbReference type="EC" id="5.1.1.7" evidence="3 8"/>
<feature type="binding site" evidence="8">
    <location>
        <position position="13"/>
    </location>
    <ligand>
        <name>substrate</name>
    </ligand>
</feature>
<keyword evidence="6 8" id="KW-0413">Isomerase</keyword>
<dbReference type="PROSITE" id="PS01326">
    <property type="entry name" value="DAP_EPIMERASE"/>
    <property type="match status" value="1"/>
</dbReference>
<dbReference type="Gene3D" id="3.10.310.10">
    <property type="entry name" value="Diaminopimelate Epimerase, Chain A, domain 1"/>
    <property type="match status" value="2"/>
</dbReference>
<feature type="active site" evidence="9">
    <location>
        <position position="75"/>
    </location>
</feature>
<dbReference type="Proteomes" id="UP000217065">
    <property type="component" value="Unassembled WGS sequence"/>
</dbReference>
<evidence type="ECO:0000256" key="5">
    <source>
        <dbReference type="ARBA" id="ARBA00023154"/>
    </source>
</evidence>
<comment type="similarity">
    <text evidence="2 8">Belongs to the diaminopimelate epimerase family.</text>
</comment>
<dbReference type="GO" id="GO:0009089">
    <property type="term" value="P:lysine biosynthetic process via diaminopimelate"/>
    <property type="evidence" value="ECO:0007669"/>
    <property type="project" value="UniProtKB-UniRule"/>
</dbReference>
<comment type="pathway">
    <text evidence="1 8">Amino-acid biosynthesis; L-lysine biosynthesis via DAP pathway; DL-2,6-diaminopimelate from LL-2,6-diaminopimelate: step 1/1.</text>
</comment>
<feature type="binding site" evidence="8">
    <location>
        <begin position="76"/>
        <end position="77"/>
    </location>
    <ligand>
        <name>substrate</name>
    </ligand>
</feature>
<accession>A0A264W147</accession>
<dbReference type="InterPro" id="IPR001653">
    <property type="entry name" value="DAP_epimerase_DapF"/>
</dbReference>
<sequence>MKLSFTKMQGAGNDYVYINGFDYKLTAEQAEQLAIQLADRHFGIGGDGLVIIDPTDSADARMRMYNADGSEGRMCGNAIRCVAKYIVDAKIAEKETVLIDTLSGPKTIVMNSVTPLESIATVDMGPASFALPDIPVTSKEEQWIAHPFDTSQGTFPITTLSMGNPHGVVFMEEIESLDLPKLGAAFELHPSFPQRINTEFVVVHSPTEISMRVWERGSGETLACGTGACAAVAASVVNGHCDPETWITVHLLGGDLDIYYSEETIYMRGPATIVFTGEIEVDI</sequence>
<feature type="binding site" evidence="8">
    <location>
        <begin position="225"/>
        <end position="226"/>
    </location>
    <ligand>
        <name>substrate</name>
    </ligand>
</feature>
<evidence type="ECO:0000256" key="7">
    <source>
        <dbReference type="ARBA" id="ARBA00051712"/>
    </source>
</evidence>
<dbReference type="PANTHER" id="PTHR31689:SF0">
    <property type="entry name" value="DIAMINOPIMELATE EPIMERASE"/>
    <property type="match status" value="1"/>
</dbReference>
<dbReference type="RefSeq" id="WP_094944707.1">
    <property type="nucleotide sequence ID" value="NZ_NOKQ01000348.1"/>
</dbReference>
<comment type="function">
    <text evidence="8">Catalyzes the stereoinversion of LL-2,6-diaminopimelate (L,L-DAP) to meso-diaminopimelate (meso-DAP), a precursor of L-lysine and an essential component of the bacterial peptidoglycan.</text>
</comment>
<evidence type="ECO:0000256" key="9">
    <source>
        <dbReference type="PROSITE-ProRule" id="PRU10125"/>
    </source>
</evidence>
<comment type="caution">
    <text evidence="10">The sequence shown here is derived from an EMBL/GenBank/DDBJ whole genome shotgun (WGS) entry which is preliminary data.</text>
</comment>
<gene>
    <name evidence="8" type="primary">dapF</name>
    <name evidence="10" type="ORF">CF394_14930</name>
</gene>
<feature type="active site" description="Proton acceptor" evidence="8">
    <location>
        <position position="224"/>
    </location>
</feature>